<feature type="compositionally biased region" description="Basic and acidic residues" evidence="1">
    <location>
        <begin position="56"/>
        <end position="66"/>
    </location>
</feature>
<dbReference type="InParanoid" id="Q0UX00"/>
<proteinExistence type="predicted"/>
<dbReference type="KEGG" id="pno:SNOG_03714"/>
<sequence length="89" mass="9703">MFRKMGGLLERFDRCGGVQRDGLALLSSILMPGTNRKTGPNAQLPNGFAGVGGVRPSDDDPRKRMKAHDTELVSVYDTDFISVHDISLV</sequence>
<name>Q0UX00_PHANO</name>
<feature type="compositionally biased region" description="Polar residues" evidence="1">
    <location>
        <begin position="35"/>
        <end position="44"/>
    </location>
</feature>
<dbReference type="GeneID" id="5971128"/>
<reference evidence="3" key="1">
    <citation type="journal article" date="2007" name="Plant Cell">
        <title>Dothideomycete-plant interactions illuminated by genome sequencing and EST analysis of the wheat pathogen Stagonospora nodorum.</title>
        <authorList>
            <person name="Hane J.K."/>
            <person name="Lowe R.G."/>
            <person name="Solomon P.S."/>
            <person name="Tan K.C."/>
            <person name="Schoch C.L."/>
            <person name="Spatafora J.W."/>
            <person name="Crous P.W."/>
            <person name="Kodira C."/>
            <person name="Birren B.W."/>
            <person name="Galagan J.E."/>
            <person name="Torriani S.F."/>
            <person name="McDonald B.A."/>
            <person name="Oliver R.P."/>
        </authorList>
    </citation>
    <scope>NUCLEOTIDE SEQUENCE [LARGE SCALE GENOMIC DNA]</scope>
    <source>
        <strain evidence="3">SN15 / ATCC MYA-4574 / FGSC 10173</strain>
    </source>
</reference>
<gene>
    <name evidence="2" type="ORF">SNOG_03714</name>
</gene>
<organism evidence="2 3">
    <name type="scientific">Phaeosphaeria nodorum (strain SN15 / ATCC MYA-4574 / FGSC 10173)</name>
    <name type="common">Glume blotch fungus</name>
    <name type="synonym">Parastagonospora nodorum</name>
    <dbReference type="NCBI Taxonomy" id="321614"/>
    <lineage>
        <taxon>Eukaryota</taxon>
        <taxon>Fungi</taxon>
        <taxon>Dikarya</taxon>
        <taxon>Ascomycota</taxon>
        <taxon>Pezizomycotina</taxon>
        <taxon>Dothideomycetes</taxon>
        <taxon>Pleosporomycetidae</taxon>
        <taxon>Pleosporales</taxon>
        <taxon>Pleosporineae</taxon>
        <taxon>Phaeosphaeriaceae</taxon>
        <taxon>Parastagonospora</taxon>
    </lineage>
</organism>
<protein>
    <submittedName>
        <fullName evidence="2">Uncharacterized protein</fullName>
    </submittedName>
</protein>
<evidence type="ECO:0000256" key="1">
    <source>
        <dbReference type="SAM" id="MobiDB-lite"/>
    </source>
</evidence>
<accession>Q0UX00</accession>
<dbReference type="AlphaFoldDB" id="Q0UX00"/>
<evidence type="ECO:0000313" key="2">
    <source>
        <dbReference type="EMBL" id="EAT88919.1"/>
    </source>
</evidence>
<evidence type="ECO:0000313" key="3">
    <source>
        <dbReference type="Proteomes" id="UP000001055"/>
    </source>
</evidence>
<dbReference type="RefSeq" id="XP_001794265.1">
    <property type="nucleotide sequence ID" value="XM_001794213.1"/>
</dbReference>
<dbReference type="EMBL" id="CH445329">
    <property type="protein sequence ID" value="EAT88919.1"/>
    <property type="molecule type" value="Genomic_DNA"/>
</dbReference>
<feature type="region of interest" description="Disordered" evidence="1">
    <location>
        <begin position="34"/>
        <end position="66"/>
    </location>
</feature>
<dbReference type="Proteomes" id="UP000001055">
    <property type="component" value="Unassembled WGS sequence"/>
</dbReference>